<dbReference type="AlphaFoldDB" id="A0A8S2CMH6"/>
<evidence type="ECO:0000313" key="9">
    <source>
        <dbReference type="EMBL" id="CAF3503357.1"/>
    </source>
</evidence>
<evidence type="ECO:0000313" key="8">
    <source>
        <dbReference type="EMBL" id="CAF0728761.1"/>
    </source>
</evidence>
<name>A0A8S2CMH6_9BILA</name>
<organism evidence="8 10">
    <name type="scientific">Didymodactylos carnosus</name>
    <dbReference type="NCBI Taxonomy" id="1234261"/>
    <lineage>
        <taxon>Eukaryota</taxon>
        <taxon>Metazoa</taxon>
        <taxon>Spiralia</taxon>
        <taxon>Gnathifera</taxon>
        <taxon>Rotifera</taxon>
        <taxon>Eurotatoria</taxon>
        <taxon>Bdelloidea</taxon>
        <taxon>Philodinida</taxon>
        <taxon>Philodinidae</taxon>
        <taxon>Didymodactylos</taxon>
    </lineage>
</organism>
<dbReference type="EC" id="2.4.2.31" evidence="6"/>
<sequence length="359" mass="40998">MLWRRGSSKNQKKVKGHKKQSRVVVNDDDVRSKETAITPDDGEMTDRRQVTNNYEIKSDLPRTFDRLHLNLNGEEIIDQRQVTLAAEDDDNTTGYSINQNYRVLDAFTGEQNLTAFFQRYMITDIQMNLSPIVGYAEEHLLPLSKACVPLTNIIHDLSVYVQMALDETPDDPPDGLTIDESAAIRLYTIEWEGEHRSLYSMLNYALKKANREDLRPFFKYLKLFLTALAKLPCVPPLTVWRGVTKNLSADFPPGTPVTWWAFSSCTTALTVLENNMYLGNKGERTLFSVEAINGRTVQAHSHFVTEDEILLLPGTYMVVQSQFSPAPDLHIIHLKQMIPEEMLLEPPFEGILNTFNRLF</sequence>
<dbReference type="EMBL" id="CAJOBA010000094">
    <property type="protein sequence ID" value="CAF3503357.1"/>
    <property type="molecule type" value="Genomic_DNA"/>
</dbReference>
<dbReference type="GO" id="GO:0106274">
    <property type="term" value="F:NAD+-protein-arginine ADP-ribosyltransferase activity"/>
    <property type="evidence" value="ECO:0007669"/>
    <property type="project" value="UniProtKB-EC"/>
</dbReference>
<dbReference type="Proteomes" id="UP000682733">
    <property type="component" value="Unassembled WGS sequence"/>
</dbReference>
<evidence type="ECO:0000256" key="3">
    <source>
        <dbReference type="ARBA" id="ARBA00022679"/>
    </source>
</evidence>
<dbReference type="GO" id="GO:0016779">
    <property type="term" value="F:nucleotidyltransferase activity"/>
    <property type="evidence" value="ECO:0007669"/>
    <property type="project" value="UniProtKB-KW"/>
</dbReference>
<comment type="catalytic activity">
    <reaction evidence="5 6">
        <text>L-arginyl-[protein] + NAD(+) = N(omega)-(ADP-D-ribosyl)-L-arginyl-[protein] + nicotinamide + H(+)</text>
        <dbReference type="Rhea" id="RHEA:19149"/>
        <dbReference type="Rhea" id="RHEA-COMP:10532"/>
        <dbReference type="Rhea" id="RHEA-COMP:15087"/>
        <dbReference type="ChEBI" id="CHEBI:15378"/>
        <dbReference type="ChEBI" id="CHEBI:17154"/>
        <dbReference type="ChEBI" id="CHEBI:29965"/>
        <dbReference type="ChEBI" id="CHEBI:57540"/>
        <dbReference type="ChEBI" id="CHEBI:142554"/>
        <dbReference type="EC" id="2.4.2.31"/>
    </reaction>
</comment>
<comment type="caution">
    <text evidence="8">The sequence shown here is derived from an EMBL/GenBank/DDBJ whole genome shotgun (WGS) entry which is preliminary data.</text>
</comment>
<protein>
    <recommendedName>
        <fullName evidence="6">NAD(P)(+)--arginine ADP-ribosyltransferase</fullName>
        <ecNumber evidence="6">2.4.2.31</ecNumber>
    </recommendedName>
    <alternativeName>
        <fullName evidence="6">Mono(ADP-ribosyl)transferase</fullName>
    </alternativeName>
</protein>
<evidence type="ECO:0000256" key="4">
    <source>
        <dbReference type="ARBA" id="ARBA00022695"/>
    </source>
</evidence>
<keyword evidence="2 6" id="KW-0328">Glycosyltransferase</keyword>
<comment type="similarity">
    <text evidence="1 6">Belongs to the Arg-specific ADP-ribosyltransferase family.</text>
</comment>
<accession>A0A8S2CMH6</accession>
<dbReference type="Pfam" id="PF01129">
    <property type="entry name" value="ART"/>
    <property type="match status" value="1"/>
</dbReference>
<keyword evidence="4" id="KW-0548">Nucleotidyltransferase</keyword>
<evidence type="ECO:0000256" key="7">
    <source>
        <dbReference type="SAM" id="MobiDB-lite"/>
    </source>
</evidence>
<feature type="compositionally biased region" description="Basic residues" evidence="7">
    <location>
        <begin position="1"/>
        <end position="21"/>
    </location>
</feature>
<reference evidence="8" key="1">
    <citation type="submission" date="2021-02" db="EMBL/GenBank/DDBJ databases">
        <authorList>
            <person name="Nowell W R."/>
        </authorList>
    </citation>
    <scope>NUCLEOTIDE SEQUENCE</scope>
</reference>
<keyword evidence="6" id="KW-0521">NADP</keyword>
<dbReference type="SUPFAM" id="SSF56399">
    <property type="entry name" value="ADP-ribosylation"/>
    <property type="match status" value="1"/>
</dbReference>
<feature type="region of interest" description="Disordered" evidence="7">
    <location>
        <begin position="1"/>
        <end position="29"/>
    </location>
</feature>
<dbReference type="PROSITE" id="PS51996">
    <property type="entry name" value="TR_MART"/>
    <property type="match status" value="1"/>
</dbReference>
<evidence type="ECO:0000313" key="10">
    <source>
        <dbReference type="Proteomes" id="UP000677228"/>
    </source>
</evidence>
<gene>
    <name evidence="8" type="ORF">OVA965_LOCUS639</name>
    <name evidence="9" type="ORF">TMI583_LOCUS639</name>
</gene>
<evidence type="ECO:0000256" key="2">
    <source>
        <dbReference type="ARBA" id="ARBA00022676"/>
    </source>
</evidence>
<proteinExistence type="inferred from homology"/>
<evidence type="ECO:0000256" key="1">
    <source>
        <dbReference type="ARBA" id="ARBA00009558"/>
    </source>
</evidence>
<dbReference type="InterPro" id="IPR000768">
    <property type="entry name" value="ART"/>
</dbReference>
<keyword evidence="3 6" id="KW-0808">Transferase</keyword>
<evidence type="ECO:0000256" key="5">
    <source>
        <dbReference type="ARBA" id="ARBA00047597"/>
    </source>
</evidence>
<evidence type="ECO:0000256" key="6">
    <source>
        <dbReference type="RuleBase" id="RU361228"/>
    </source>
</evidence>
<keyword evidence="6" id="KW-0520">NAD</keyword>
<dbReference type="Proteomes" id="UP000677228">
    <property type="component" value="Unassembled WGS sequence"/>
</dbReference>
<dbReference type="Gene3D" id="3.90.176.10">
    <property type="entry name" value="Toxin ADP-ribosyltransferase, Chain A, domain 1"/>
    <property type="match status" value="1"/>
</dbReference>
<dbReference type="EMBL" id="CAJNOK010000094">
    <property type="protein sequence ID" value="CAF0728761.1"/>
    <property type="molecule type" value="Genomic_DNA"/>
</dbReference>